<evidence type="ECO:0000256" key="4">
    <source>
        <dbReference type="SAM" id="MobiDB-lite"/>
    </source>
</evidence>
<dbReference type="Pfam" id="PF13178">
    <property type="entry name" value="DUF4005"/>
    <property type="match status" value="1"/>
</dbReference>
<protein>
    <submittedName>
        <fullName evidence="6">Protein IQ-DOMAIN 14</fullName>
    </submittedName>
</protein>
<comment type="subunit">
    <text evidence="3">Binds to multiple calmodulin (CaM) in the presence of Ca(2+) and CaM-like proteins.</text>
</comment>
<comment type="similarity">
    <text evidence="2">Belongs to the IQD family.</text>
</comment>
<evidence type="ECO:0000256" key="3">
    <source>
        <dbReference type="ARBA" id="ARBA00024378"/>
    </source>
</evidence>
<name>A0A2P2K7I8_RHIMU</name>
<dbReference type="InterPro" id="IPR000048">
    <property type="entry name" value="IQ_motif_EF-hand-BS"/>
</dbReference>
<sequence>MGRKKSWFNLVKRFFIADRVLKPDKEKKRKWIFFGKFKAKNRLASIAAPSPSRERRTPSEAEEEQSKRALSVALATAAAAEKAVAAAKAVAEVVLLTGVPQSAHQPGTETVETSVIQTQADPFRLNYQCEKDIQKIAAIKIQTAFRGYLARKALCALRGIVRLQAIIRGRNVRRQVVATLKRLQSIMNIQSEVCTRRNQLLQRAWHRDDDEENQNLRDKIVKMDTNTQRRWDGSILTKKEEDTLSLSKKAAVMKRGRVREYSFGHRNSAETERNQVNGRLNYWLDQWVETQVAKSRELEDLDSVFISNSKSRVEYRGKQPKLRGLGRQYHIERLDSPIAAPGRSVHRKQASLGDDNLFSVSAVVPTYMAATESAKAKAKSMSSPKWRTGTFDAYSDGYSPSKNRVSLKSSSSSSTTPGSMYIGFEGRLVCSYMESERIASGREAIRLKTKYFSKRNFIK</sequence>
<dbReference type="Gene3D" id="1.20.5.190">
    <property type="match status" value="1"/>
</dbReference>
<feature type="compositionally biased region" description="Basic and acidic residues" evidence="4">
    <location>
        <begin position="52"/>
        <end position="65"/>
    </location>
</feature>
<proteinExistence type="inferred from homology"/>
<dbReference type="InterPro" id="IPR025064">
    <property type="entry name" value="DUF4005"/>
</dbReference>
<feature type="region of interest" description="Disordered" evidence="4">
    <location>
        <begin position="45"/>
        <end position="65"/>
    </location>
</feature>
<dbReference type="Pfam" id="PF00612">
    <property type="entry name" value="IQ"/>
    <property type="match status" value="1"/>
</dbReference>
<accession>A0A2P2K7I8</accession>
<evidence type="ECO:0000256" key="2">
    <source>
        <dbReference type="ARBA" id="ARBA00024341"/>
    </source>
</evidence>
<reference evidence="6" key="1">
    <citation type="submission" date="2018-02" db="EMBL/GenBank/DDBJ databases">
        <title>Rhizophora mucronata_Transcriptome.</title>
        <authorList>
            <person name="Meera S.P."/>
            <person name="Sreeshan A."/>
            <person name="Augustine A."/>
        </authorList>
    </citation>
    <scope>NUCLEOTIDE SEQUENCE</scope>
    <source>
        <tissue evidence="6">Leaf</tissue>
    </source>
</reference>
<keyword evidence="1" id="KW-0112">Calmodulin-binding</keyword>
<dbReference type="GO" id="GO:0005516">
    <property type="term" value="F:calmodulin binding"/>
    <property type="evidence" value="ECO:0007669"/>
    <property type="project" value="UniProtKB-KW"/>
</dbReference>
<dbReference type="PANTHER" id="PTHR32295:SF41">
    <property type="entry name" value="PROTEIN IQ-DOMAIN 11"/>
    <property type="match status" value="1"/>
</dbReference>
<organism evidence="6">
    <name type="scientific">Rhizophora mucronata</name>
    <name type="common">Asiatic mangrove</name>
    <dbReference type="NCBI Taxonomy" id="61149"/>
    <lineage>
        <taxon>Eukaryota</taxon>
        <taxon>Viridiplantae</taxon>
        <taxon>Streptophyta</taxon>
        <taxon>Embryophyta</taxon>
        <taxon>Tracheophyta</taxon>
        <taxon>Spermatophyta</taxon>
        <taxon>Magnoliopsida</taxon>
        <taxon>eudicotyledons</taxon>
        <taxon>Gunneridae</taxon>
        <taxon>Pentapetalae</taxon>
        <taxon>rosids</taxon>
        <taxon>fabids</taxon>
        <taxon>Malpighiales</taxon>
        <taxon>Rhizophoraceae</taxon>
        <taxon>Rhizophora</taxon>
    </lineage>
</organism>
<dbReference type="PANTHER" id="PTHR32295">
    <property type="entry name" value="IQ-DOMAIN 5-RELATED"/>
    <property type="match status" value="1"/>
</dbReference>
<dbReference type="PROSITE" id="PS50096">
    <property type="entry name" value="IQ"/>
    <property type="match status" value="2"/>
</dbReference>
<dbReference type="AlphaFoldDB" id="A0A2P2K7I8"/>
<evidence type="ECO:0000313" key="6">
    <source>
        <dbReference type="EMBL" id="MBX01698.1"/>
    </source>
</evidence>
<evidence type="ECO:0000256" key="1">
    <source>
        <dbReference type="ARBA" id="ARBA00022860"/>
    </source>
</evidence>
<evidence type="ECO:0000259" key="5">
    <source>
        <dbReference type="Pfam" id="PF13178"/>
    </source>
</evidence>
<feature type="domain" description="DUF4005" evidence="5">
    <location>
        <begin position="350"/>
        <end position="415"/>
    </location>
</feature>
<dbReference type="EMBL" id="GGEC01021214">
    <property type="protein sequence ID" value="MBX01698.1"/>
    <property type="molecule type" value="Transcribed_RNA"/>
</dbReference>